<protein>
    <submittedName>
        <fullName evidence="5">AraC family transcriptional regulator</fullName>
    </submittedName>
</protein>
<organism evidence="5 6">
    <name type="scientific">Candidatus Borkfalkia excrementigallinarum</name>
    <dbReference type="NCBI Taxonomy" id="2838506"/>
    <lineage>
        <taxon>Bacteria</taxon>
        <taxon>Bacillati</taxon>
        <taxon>Bacillota</taxon>
        <taxon>Clostridia</taxon>
        <taxon>Christensenellales</taxon>
        <taxon>Christensenellaceae</taxon>
        <taxon>Candidatus Borkfalkia</taxon>
    </lineage>
</organism>
<dbReference type="InterPro" id="IPR003313">
    <property type="entry name" value="AraC-bd"/>
</dbReference>
<dbReference type="Gene3D" id="2.60.120.10">
    <property type="entry name" value="Jelly Rolls"/>
    <property type="match status" value="1"/>
</dbReference>
<dbReference type="InterPro" id="IPR020449">
    <property type="entry name" value="Tscrpt_reg_AraC-type_HTH"/>
</dbReference>
<dbReference type="PANTHER" id="PTHR43280:SF28">
    <property type="entry name" value="HTH-TYPE TRANSCRIPTIONAL ACTIVATOR RHAS"/>
    <property type="match status" value="1"/>
</dbReference>
<dbReference type="Pfam" id="PF02311">
    <property type="entry name" value="AraC_binding"/>
    <property type="match status" value="1"/>
</dbReference>
<reference evidence="5" key="1">
    <citation type="journal article" date="2021" name="PeerJ">
        <title>Extensive microbial diversity within the chicken gut microbiome revealed by metagenomics and culture.</title>
        <authorList>
            <person name="Gilroy R."/>
            <person name="Ravi A."/>
            <person name="Getino M."/>
            <person name="Pursley I."/>
            <person name="Horton D.L."/>
            <person name="Alikhan N.F."/>
            <person name="Baker D."/>
            <person name="Gharbi K."/>
            <person name="Hall N."/>
            <person name="Watson M."/>
            <person name="Adriaenssens E.M."/>
            <person name="Foster-Nyarko E."/>
            <person name="Jarju S."/>
            <person name="Secka A."/>
            <person name="Antonio M."/>
            <person name="Oren A."/>
            <person name="Chaudhuri R.R."/>
            <person name="La Ragione R."/>
            <person name="Hildebrand F."/>
            <person name="Pallen M.J."/>
        </authorList>
    </citation>
    <scope>NUCLEOTIDE SEQUENCE</scope>
    <source>
        <strain evidence="5">1345</strain>
    </source>
</reference>
<dbReference type="SUPFAM" id="SSF51215">
    <property type="entry name" value="Regulatory protein AraC"/>
    <property type="match status" value="1"/>
</dbReference>
<accession>A0A9D1ZXZ2</accession>
<keyword evidence="2" id="KW-0238">DNA-binding</keyword>
<dbReference type="GO" id="GO:0043565">
    <property type="term" value="F:sequence-specific DNA binding"/>
    <property type="evidence" value="ECO:0007669"/>
    <property type="project" value="InterPro"/>
</dbReference>
<evidence type="ECO:0000256" key="3">
    <source>
        <dbReference type="ARBA" id="ARBA00023163"/>
    </source>
</evidence>
<reference evidence="5" key="2">
    <citation type="submission" date="2021-04" db="EMBL/GenBank/DDBJ databases">
        <authorList>
            <person name="Gilroy R."/>
        </authorList>
    </citation>
    <scope>NUCLEOTIDE SEQUENCE</scope>
    <source>
        <strain evidence="5">1345</strain>
    </source>
</reference>
<comment type="caution">
    <text evidence="5">The sequence shown here is derived from an EMBL/GenBank/DDBJ whole genome shotgun (WGS) entry which is preliminary data.</text>
</comment>
<evidence type="ECO:0000313" key="5">
    <source>
        <dbReference type="EMBL" id="HIY97513.1"/>
    </source>
</evidence>
<dbReference type="GO" id="GO:0003700">
    <property type="term" value="F:DNA-binding transcription factor activity"/>
    <property type="evidence" value="ECO:0007669"/>
    <property type="project" value="InterPro"/>
</dbReference>
<dbReference type="Proteomes" id="UP000886750">
    <property type="component" value="Unassembled WGS sequence"/>
</dbReference>
<gene>
    <name evidence="5" type="ORF">H9729_07475</name>
</gene>
<dbReference type="PRINTS" id="PR00032">
    <property type="entry name" value="HTHARAC"/>
</dbReference>
<evidence type="ECO:0000313" key="6">
    <source>
        <dbReference type="Proteomes" id="UP000886750"/>
    </source>
</evidence>
<dbReference type="SUPFAM" id="SSF46689">
    <property type="entry name" value="Homeodomain-like"/>
    <property type="match status" value="2"/>
</dbReference>
<sequence>MPNHSVGMFRLETSEPGHELLRRTYFHKDDYPINMHSHNFYEINIIVAVKGVHYLENISIPITAGDVFAIPPSNHHGYWAESDDLTIFHLLLPHYVLEKYADELAKFPGYPMLFEIEPLLRKNSPDSFYLHLSDKELKRLYPELENLIYTAQQEETEETNLLFELRSILLICTLSKLINRETKQLPSYIETTQADSVAIAKTIDYMHKNFSEKLSVAELAKMANMSRSTFLRRFTAMCQQSPMEYLAELRVKKACLLLKNGNYTITDIAQRCGFFDCSHFIRIFSKLRGTTPNAYRKKILSRY</sequence>
<dbReference type="Gene3D" id="1.10.10.60">
    <property type="entry name" value="Homeodomain-like"/>
    <property type="match status" value="2"/>
</dbReference>
<feature type="domain" description="HTH araC/xylS-type" evidence="4">
    <location>
        <begin position="200"/>
        <end position="298"/>
    </location>
</feature>
<evidence type="ECO:0000256" key="2">
    <source>
        <dbReference type="ARBA" id="ARBA00023125"/>
    </source>
</evidence>
<dbReference type="AlphaFoldDB" id="A0A9D1ZXZ2"/>
<proteinExistence type="predicted"/>
<dbReference type="InterPro" id="IPR009057">
    <property type="entry name" value="Homeodomain-like_sf"/>
</dbReference>
<dbReference type="InterPro" id="IPR018062">
    <property type="entry name" value="HTH_AraC-typ_CS"/>
</dbReference>
<name>A0A9D1ZXZ2_9FIRM</name>
<dbReference type="EMBL" id="DXCQ01000067">
    <property type="protein sequence ID" value="HIY97513.1"/>
    <property type="molecule type" value="Genomic_DNA"/>
</dbReference>
<dbReference type="SMART" id="SM00342">
    <property type="entry name" value="HTH_ARAC"/>
    <property type="match status" value="1"/>
</dbReference>
<dbReference type="InterPro" id="IPR018060">
    <property type="entry name" value="HTH_AraC"/>
</dbReference>
<keyword evidence="3" id="KW-0804">Transcription</keyword>
<dbReference type="Pfam" id="PF12833">
    <property type="entry name" value="HTH_18"/>
    <property type="match status" value="1"/>
</dbReference>
<dbReference type="InterPro" id="IPR014710">
    <property type="entry name" value="RmlC-like_jellyroll"/>
</dbReference>
<dbReference type="PROSITE" id="PS00041">
    <property type="entry name" value="HTH_ARAC_FAMILY_1"/>
    <property type="match status" value="1"/>
</dbReference>
<dbReference type="InterPro" id="IPR037923">
    <property type="entry name" value="HTH-like"/>
</dbReference>
<evidence type="ECO:0000256" key="1">
    <source>
        <dbReference type="ARBA" id="ARBA00023015"/>
    </source>
</evidence>
<evidence type="ECO:0000259" key="4">
    <source>
        <dbReference type="PROSITE" id="PS01124"/>
    </source>
</evidence>
<dbReference type="PROSITE" id="PS01124">
    <property type="entry name" value="HTH_ARAC_FAMILY_2"/>
    <property type="match status" value="1"/>
</dbReference>
<dbReference type="PANTHER" id="PTHR43280">
    <property type="entry name" value="ARAC-FAMILY TRANSCRIPTIONAL REGULATOR"/>
    <property type="match status" value="1"/>
</dbReference>
<keyword evidence="1" id="KW-0805">Transcription regulation</keyword>